<dbReference type="AlphaFoldDB" id="A0A5B7G4M6"/>
<comment type="caution">
    <text evidence="1">The sequence shown here is derived from an EMBL/GenBank/DDBJ whole genome shotgun (WGS) entry which is preliminary data.</text>
</comment>
<protein>
    <submittedName>
        <fullName evidence="1">Uncharacterized protein</fullName>
    </submittedName>
</protein>
<gene>
    <name evidence="1" type="ORF">E2C01_046011</name>
</gene>
<keyword evidence="2" id="KW-1185">Reference proteome</keyword>
<evidence type="ECO:0000313" key="1">
    <source>
        <dbReference type="EMBL" id="MPC52148.1"/>
    </source>
</evidence>
<dbReference type="EMBL" id="VSRR010010657">
    <property type="protein sequence ID" value="MPC52148.1"/>
    <property type="molecule type" value="Genomic_DNA"/>
</dbReference>
<sequence>MLECVTLRRTTQSTLFVLLRRHEAELPRVLITEADPGCHHLTQAARGVSSVGRAETRWNHMTLALSSSGRFFWVEDEKSDVRAEAVMVVVVVVTAAAPSSPILHTYAKPDLPVTVPVEPSVKYVAVLRYGFKMSPFRTCYFHTFENFSTLWISAPPLVVRRYGGAEVRTEVRKCLALVPR</sequence>
<accession>A0A5B7G4M6</accession>
<organism evidence="1 2">
    <name type="scientific">Portunus trituberculatus</name>
    <name type="common">Swimming crab</name>
    <name type="synonym">Neptunus trituberculatus</name>
    <dbReference type="NCBI Taxonomy" id="210409"/>
    <lineage>
        <taxon>Eukaryota</taxon>
        <taxon>Metazoa</taxon>
        <taxon>Ecdysozoa</taxon>
        <taxon>Arthropoda</taxon>
        <taxon>Crustacea</taxon>
        <taxon>Multicrustacea</taxon>
        <taxon>Malacostraca</taxon>
        <taxon>Eumalacostraca</taxon>
        <taxon>Eucarida</taxon>
        <taxon>Decapoda</taxon>
        <taxon>Pleocyemata</taxon>
        <taxon>Brachyura</taxon>
        <taxon>Eubrachyura</taxon>
        <taxon>Portunoidea</taxon>
        <taxon>Portunidae</taxon>
        <taxon>Portuninae</taxon>
        <taxon>Portunus</taxon>
    </lineage>
</organism>
<reference evidence="1 2" key="1">
    <citation type="submission" date="2019-05" db="EMBL/GenBank/DDBJ databases">
        <title>Another draft genome of Portunus trituberculatus and its Hox gene families provides insights of decapod evolution.</title>
        <authorList>
            <person name="Jeong J.-H."/>
            <person name="Song I."/>
            <person name="Kim S."/>
            <person name="Choi T."/>
            <person name="Kim D."/>
            <person name="Ryu S."/>
            <person name="Kim W."/>
        </authorList>
    </citation>
    <scope>NUCLEOTIDE SEQUENCE [LARGE SCALE GENOMIC DNA]</scope>
    <source>
        <tissue evidence="1">Muscle</tissue>
    </source>
</reference>
<evidence type="ECO:0000313" key="2">
    <source>
        <dbReference type="Proteomes" id="UP000324222"/>
    </source>
</evidence>
<name>A0A5B7G4M6_PORTR</name>
<proteinExistence type="predicted"/>
<dbReference type="Proteomes" id="UP000324222">
    <property type="component" value="Unassembled WGS sequence"/>
</dbReference>